<keyword evidence="2" id="KW-0789">Thiol protease inhibitor</keyword>
<dbReference type="EMBL" id="VSSQ01000109">
    <property type="protein sequence ID" value="MPL77705.1"/>
    <property type="molecule type" value="Genomic_DNA"/>
</dbReference>
<dbReference type="Gene3D" id="2.60.40.2020">
    <property type="match status" value="2"/>
</dbReference>
<name>A0A644UFG0_9ZZZZ</name>
<reference evidence="4" key="1">
    <citation type="submission" date="2019-08" db="EMBL/GenBank/DDBJ databases">
        <authorList>
            <person name="Kucharzyk K."/>
            <person name="Murdoch R.W."/>
            <person name="Higgins S."/>
            <person name="Loffler F."/>
        </authorList>
    </citation>
    <scope>NUCLEOTIDE SEQUENCE</scope>
</reference>
<sequence>MKKMILMSIGACVLISCILAAGCITPNVPVNIEDPVLVVTVEKEGVMIPAHAAMQYILPANPTTGYSWTVTESSGLTVTEEYKATPVPDGWTGGGGCQYYTLTAEKAGTYTFKAAYARPWETDVKPIDTITQTLVFSEPENDDFSGDVMLTVLFNGVVNPKVGEVVKICTAGNPTTGYYWQASPKNELTLLKDEFLTNTAHGLVGAGGTYVWYVTADKAGTYQFEASCQRSGQDPVNLFFFNLTFV</sequence>
<dbReference type="PANTHER" id="PTHR36530">
    <property type="entry name" value="INHIBITOR OF CYSTEINE PEPTIDASE"/>
    <property type="match status" value="1"/>
</dbReference>
<feature type="domain" description="Proteinase inhibitor I42 chagasin" evidence="3">
    <location>
        <begin position="161"/>
        <end position="235"/>
    </location>
</feature>
<keyword evidence="1" id="KW-0646">Protease inhibitor</keyword>
<dbReference type="InterPro" id="IPR036331">
    <property type="entry name" value="Chagasin-like_sf"/>
</dbReference>
<protein>
    <recommendedName>
        <fullName evidence="3">Proteinase inhibitor I42 chagasin domain-containing protein</fullName>
    </recommendedName>
</protein>
<dbReference type="AlphaFoldDB" id="A0A644UFG0"/>
<gene>
    <name evidence="4" type="ORF">SDC9_23562</name>
</gene>
<dbReference type="SUPFAM" id="SSF141066">
    <property type="entry name" value="ICP-like"/>
    <property type="match status" value="2"/>
</dbReference>
<evidence type="ECO:0000256" key="2">
    <source>
        <dbReference type="ARBA" id="ARBA00022704"/>
    </source>
</evidence>
<comment type="caution">
    <text evidence="4">The sequence shown here is derived from an EMBL/GenBank/DDBJ whole genome shotgun (WGS) entry which is preliminary data.</text>
</comment>
<dbReference type="PROSITE" id="PS51257">
    <property type="entry name" value="PROKAR_LIPOPROTEIN"/>
    <property type="match status" value="1"/>
</dbReference>
<feature type="domain" description="Proteinase inhibitor I42 chagasin" evidence="3">
    <location>
        <begin position="57"/>
        <end position="131"/>
    </location>
</feature>
<evidence type="ECO:0000313" key="4">
    <source>
        <dbReference type="EMBL" id="MPL77705.1"/>
    </source>
</evidence>
<organism evidence="4">
    <name type="scientific">bioreactor metagenome</name>
    <dbReference type="NCBI Taxonomy" id="1076179"/>
    <lineage>
        <taxon>unclassified sequences</taxon>
        <taxon>metagenomes</taxon>
        <taxon>ecological metagenomes</taxon>
    </lineage>
</organism>
<accession>A0A644UFG0</accession>
<dbReference type="InterPro" id="IPR052781">
    <property type="entry name" value="Cys_protease_inhibitor_I42"/>
</dbReference>
<dbReference type="PANTHER" id="PTHR36530:SF1">
    <property type="entry name" value="AMOEBIASIN-1"/>
    <property type="match status" value="1"/>
</dbReference>
<evidence type="ECO:0000259" key="3">
    <source>
        <dbReference type="Pfam" id="PF09394"/>
    </source>
</evidence>
<dbReference type="InterPro" id="IPR018990">
    <property type="entry name" value="Prot_inh_I42_chagasin"/>
</dbReference>
<proteinExistence type="predicted"/>
<dbReference type="Pfam" id="PF09394">
    <property type="entry name" value="Inhibitor_I42"/>
    <property type="match status" value="2"/>
</dbReference>
<dbReference type="GO" id="GO:0004869">
    <property type="term" value="F:cysteine-type endopeptidase inhibitor activity"/>
    <property type="evidence" value="ECO:0007669"/>
    <property type="project" value="UniProtKB-KW"/>
</dbReference>
<evidence type="ECO:0000256" key="1">
    <source>
        <dbReference type="ARBA" id="ARBA00022690"/>
    </source>
</evidence>